<feature type="non-terminal residue" evidence="1">
    <location>
        <position position="1"/>
    </location>
</feature>
<evidence type="ECO:0000313" key="1">
    <source>
        <dbReference type="EMBL" id="RFU34056.1"/>
    </source>
</evidence>
<name>A0A3E2HKZ2_SCYLI</name>
<comment type="caution">
    <text evidence="1">The sequence shown here is derived from an EMBL/GenBank/DDBJ whole genome shotgun (WGS) entry which is preliminary data.</text>
</comment>
<dbReference type="Proteomes" id="UP000258309">
    <property type="component" value="Unassembled WGS sequence"/>
</dbReference>
<gene>
    <name evidence="1" type="ORF">B7463_g2311</name>
</gene>
<reference evidence="1 2" key="1">
    <citation type="submission" date="2018-05" db="EMBL/GenBank/DDBJ databases">
        <title>Draft genome sequence of Scytalidium lignicola DSM 105466, a ubiquitous saprotrophic fungus.</title>
        <authorList>
            <person name="Buettner E."/>
            <person name="Gebauer A.M."/>
            <person name="Hofrichter M."/>
            <person name="Liers C."/>
            <person name="Kellner H."/>
        </authorList>
    </citation>
    <scope>NUCLEOTIDE SEQUENCE [LARGE SCALE GENOMIC DNA]</scope>
    <source>
        <strain evidence="1 2">DSM 105466</strain>
    </source>
</reference>
<keyword evidence="2" id="KW-1185">Reference proteome</keyword>
<accession>A0A3E2HKZ2</accession>
<organism evidence="1 2">
    <name type="scientific">Scytalidium lignicola</name>
    <name type="common">Hyphomycete</name>
    <dbReference type="NCBI Taxonomy" id="5539"/>
    <lineage>
        <taxon>Eukaryota</taxon>
        <taxon>Fungi</taxon>
        <taxon>Dikarya</taxon>
        <taxon>Ascomycota</taxon>
        <taxon>Pezizomycotina</taxon>
        <taxon>Leotiomycetes</taxon>
        <taxon>Leotiomycetes incertae sedis</taxon>
        <taxon>Scytalidium</taxon>
    </lineage>
</organism>
<dbReference type="AlphaFoldDB" id="A0A3E2HKZ2"/>
<proteinExistence type="predicted"/>
<dbReference type="EMBL" id="NCSJ02000026">
    <property type="protein sequence ID" value="RFU34056.1"/>
    <property type="molecule type" value="Genomic_DNA"/>
</dbReference>
<feature type="non-terminal residue" evidence="1">
    <location>
        <position position="77"/>
    </location>
</feature>
<evidence type="ECO:0000313" key="2">
    <source>
        <dbReference type="Proteomes" id="UP000258309"/>
    </source>
</evidence>
<sequence length="77" mass="8588">MVLHVGNGYLIYSSPGEERASADYVIRSTLLKPTPEWYTLPTMSWAILHLRLDPRLDPAALTLRSRVAIAQPLLEAA</sequence>
<protein>
    <submittedName>
        <fullName evidence="1">Uncharacterized protein</fullName>
    </submittedName>
</protein>